<organism evidence="9 10">
    <name type="scientific">Flavobacterium urumqiense</name>
    <dbReference type="NCBI Taxonomy" id="935224"/>
    <lineage>
        <taxon>Bacteria</taxon>
        <taxon>Pseudomonadati</taxon>
        <taxon>Bacteroidota</taxon>
        <taxon>Flavobacteriia</taxon>
        <taxon>Flavobacteriales</taxon>
        <taxon>Flavobacteriaceae</taxon>
        <taxon>Flavobacterium</taxon>
    </lineage>
</organism>
<dbReference type="EMBL" id="FNVP01000008">
    <property type="protein sequence ID" value="SEG24820.1"/>
    <property type="molecule type" value="Genomic_DNA"/>
</dbReference>
<evidence type="ECO:0000313" key="9">
    <source>
        <dbReference type="EMBL" id="SEG24820.1"/>
    </source>
</evidence>
<dbReference type="SUPFAM" id="SSF56601">
    <property type="entry name" value="beta-lactamase/transpeptidase-like"/>
    <property type="match status" value="1"/>
</dbReference>
<evidence type="ECO:0000256" key="2">
    <source>
        <dbReference type="ARBA" id="ARBA00005336"/>
    </source>
</evidence>
<accession>A0A1H5YM48</accession>
<evidence type="ECO:0000259" key="8">
    <source>
        <dbReference type="Pfam" id="PF00933"/>
    </source>
</evidence>
<dbReference type="Gene3D" id="3.40.710.10">
    <property type="entry name" value="DD-peptidase/beta-lactamase superfamily"/>
    <property type="match status" value="1"/>
</dbReference>
<evidence type="ECO:0000256" key="4">
    <source>
        <dbReference type="ARBA" id="ARBA00022801"/>
    </source>
</evidence>
<evidence type="ECO:0000256" key="6">
    <source>
        <dbReference type="SAM" id="Phobius"/>
    </source>
</evidence>
<name>A0A1H5YM48_9FLAO</name>
<evidence type="ECO:0000259" key="7">
    <source>
        <dbReference type="Pfam" id="PF00144"/>
    </source>
</evidence>
<evidence type="ECO:0000256" key="1">
    <source>
        <dbReference type="ARBA" id="ARBA00001231"/>
    </source>
</evidence>
<dbReference type="InterPro" id="IPR050226">
    <property type="entry name" value="NagZ_Beta-hexosaminidase"/>
</dbReference>
<dbReference type="PANTHER" id="PTHR30480">
    <property type="entry name" value="BETA-HEXOSAMINIDASE-RELATED"/>
    <property type="match status" value="1"/>
</dbReference>
<dbReference type="GO" id="GO:0004563">
    <property type="term" value="F:beta-N-acetylhexosaminidase activity"/>
    <property type="evidence" value="ECO:0007669"/>
    <property type="project" value="UniProtKB-EC"/>
</dbReference>
<keyword evidence="10" id="KW-1185">Reference proteome</keyword>
<dbReference type="Pfam" id="PF00933">
    <property type="entry name" value="Glyco_hydro_3"/>
    <property type="match status" value="1"/>
</dbReference>
<sequence length="1018" mass="114185">MNLGKFQLLTVGTVAFFKQNSSMKKIGIRIVLFYVLFLFVAASCVGTKINKPKVILTNIPSKRIVSADDLKNSPVLFELPSEGTKWVDSVYAAMNLDERIGQLFMVAAYSNKDTVHFNAIDKLITENKIGGLIFFQGGPVRQANLANRFQSKSKFPLFIGNDAEWGLGMRLDSTARYPWNMTLGAIQDMKLIERVGVQMGEQSKRLGLQFNFAPVLDINTNPKNPIIGFRSFGEDKYKVTEHAIALMKGVQSQGVFSTGKHFPGHGDTETDSHKGLPLINFSKERLEEVEFYPYRKMFHQGLSSVMVGHLNVPSLESRSNYPSSISYNVVTNILQKELGFKGLIFTDALNMKGVSDSNIPSEINFEAFMAGNDILLFPENVPFAIEKFKLAYSANLVTEERLAFSVKKILKFKYKAGLNSYKPIETAHLYKDLNSSKNDALQYELYENAVTVLKNTTSVLPIKNLENQKIAYVKIGDDSNDTFVSTLKKYAEVTVISDTNPDSLQVKLKPFTTVIIGYHKADLAFKNGDLNAEELFKINYLARNNNVILDLFAKPYSLLPIANFEDIEGLVVSYQNSDIAQIVSAELIFGAIEAKGKLPVSINTNFKVNDGLTTEKLNRLGFTAAENVGMNPEILSKIDALALKAINAKMTPGIQVLVARKGKVIYQKSFGYHTYNNDLKVLDSDIYDVASLTKILATLPNVMQQYDQQKINMETTLGTMSPIFKNSNKENIHFKELLSHYAGLVAGIPFYKATMDKSKLSENYFRKVSNDQFSKQLGDSLFIRNDFHDSIMKMIIKSKLAIKKEYKYSDLTFMILKDYLENSTGKKLDDLIQENFYQSLGMNNSSFNPLKKYDKNRIPPTEFDSYFRHQILQGYVNDLSAALEGGVSGHAGVFSNAMDVAKIMQLYLQKGNYGNRQYFSEKTFNDFNTCYFCAEGNRRGIGFDKPQLGVAGPTCGCASMTSFGHTGFTGTMAWADPEAEIVYVFLSNRTFPLATENKLSKENIREDIQEVIYDAIVK</sequence>
<feature type="domain" description="Glycoside hydrolase family 3 N-terminal" evidence="8">
    <location>
        <begin position="96"/>
        <end position="411"/>
    </location>
</feature>
<dbReference type="Proteomes" id="UP000236737">
    <property type="component" value="Unassembled WGS sequence"/>
</dbReference>
<dbReference type="InterPro" id="IPR012338">
    <property type="entry name" value="Beta-lactam/transpept-like"/>
</dbReference>
<dbReference type="GO" id="GO:0009254">
    <property type="term" value="P:peptidoglycan turnover"/>
    <property type="evidence" value="ECO:0007669"/>
    <property type="project" value="TreeGrafter"/>
</dbReference>
<evidence type="ECO:0000256" key="3">
    <source>
        <dbReference type="ARBA" id="ARBA00012663"/>
    </source>
</evidence>
<keyword evidence="6" id="KW-0812">Transmembrane</keyword>
<dbReference type="Gene3D" id="3.20.20.300">
    <property type="entry name" value="Glycoside hydrolase, family 3, N-terminal domain"/>
    <property type="match status" value="1"/>
</dbReference>
<dbReference type="InterPro" id="IPR036962">
    <property type="entry name" value="Glyco_hydro_3_N_sf"/>
</dbReference>
<dbReference type="InterPro" id="IPR017853">
    <property type="entry name" value="GH"/>
</dbReference>
<reference evidence="10" key="1">
    <citation type="submission" date="2016-10" db="EMBL/GenBank/DDBJ databases">
        <authorList>
            <person name="Varghese N."/>
            <person name="Submissions S."/>
        </authorList>
    </citation>
    <scope>NUCLEOTIDE SEQUENCE [LARGE SCALE GENOMIC DNA]</scope>
    <source>
        <strain evidence="10">CGMCC 1.9230</strain>
    </source>
</reference>
<feature type="transmembrane region" description="Helical" evidence="6">
    <location>
        <begin position="26"/>
        <end position="49"/>
    </location>
</feature>
<protein>
    <recommendedName>
        <fullName evidence="3">beta-N-acetylhexosaminidase</fullName>
        <ecNumber evidence="3">3.2.1.52</ecNumber>
    </recommendedName>
</protein>
<dbReference type="AlphaFoldDB" id="A0A1H5YM48"/>
<comment type="catalytic activity">
    <reaction evidence="1">
        <text>Hydrolysis of terminal non-reducing N-acetyl-D-hexosamine residues in N-acetyl-beta-D-hexosaminides.</text>
        <dbReference type="EC" id="3.2.1.52"/>
    </reaction>
</comment>
<comment type="similarity">
    <text evidence="2">Belongs to the glycosyl hydrolase 3 family.</text>
</comment>
<feature type="domain" description="Beta-lactamase-related" evidence="7">
    <location>
        <begin position="646"/>
        <end position="995"/>
    </location>
</feature>
<proteinExistence type="inferred from homology"/>
<dbReference type="SUPFAM" id="SSF51445">
    <property type="entry name" value="(Trans)glycosidases"/>
    <property type="match status" value="1"/>
</dbReference>
<dbReference type="EC" id="3.2.1.52" evidence="3"/>
<dbReference type="Pfam" id="PF00144">
    <property type="entry name" value="Beta-lactamase"/>
    <property type="match status" value="1"/>
</dbReference>
<keyword evidence="6" id="KW-1133">Transmembrane helix</keyword>
<dbReference type="InterPro" id="IPR001466">
    <property type="entry name" value="Beta-lactam-related"/>
</dbReference>
<evidence type="ECO:0000313" key="10">
    <source>
        <dbReference type="Proteomes" id="UP000236737"/>
    </source>
</evidence>
<dbReference type="GO" id="GO:0005975">
    <property type="term" value="P:carbohydrate metabolic process"/>
    <property type="evidence" value="ECO:0007669"/>
    <property type="project" value="InterPro"/>
</dbReference>
<keyword evidence="5" id="KW-0326">Glycosidase</keyword>
<evidence type="ECO:0000256" key="5">
    <source>
        <dbReference type="ARBA" id="ARBA00023295"/>
    </source>
</evidence>
<gene>
    <name evidence="9" type="ORF">SAMN04488130_10864</name>
</gene>
<dbReference type="PANTHER" id="PTHR30480:SF13">
    <property type="entry name" value="BETA-HEXOSAMINIDASE"/>
    <property type="match status" value="1"/>
</dbReference>
<dbReference type="InterPro" id="IPR001764">
    <property type="entry name" value="Glyco_hydro_3_N"/>
</dbReference>
<keyword evidence="6" id="KW-0472">Membrane</keyword>
<keyword evidence="4" id="KW-0378">Hydrolase</keyword>